<reference evidence="2" key="1">
    <citation type="submission" date="2017-02" db="EMBL/GenBank/DDBJ databases">
        <title>Delineation of Paenibacillus larvae strains originating from foulbrood outbreaks.</title>
        <authorList>
            <person name="Beims H."/>
            <person name="Bunk B."/>
            <person name="Sproeer C."/>
            <person name="Mohr K.I."/>
            <person name="Pradella S."/>
            <person name="Guenther G."/>
            <person name="Rohde M."/>
            <person name="von der Ohe W."/>
            <person name="Steinert M."/>
        </authorList>
    </citation>
    <scope>NUCLEOTIDE SEQUENCE [LARGE SCALE GENOMIC DNA]</scope>
    <source>
        <strain evidence="2">Eric_III</strain>
    </source>
</reference>
<dbReference type="InterPro" id="IPR014916">
    <property type="entry name" value="KapB"/>
</dbReference>
<keyword evidence="1" id="KW-0808">Transferase</keyword>
<protein>
    <submittedName>
        <fullName evidence="1">Kinase-associated lipoprotein B</fullName>
    </submittedName>
</protein>
<name>A0A2L1TZN3_9BACL</name>
<dbReference type="Proteomes" id="UP000239833">
    <property type="component" value="Chromosome"/>
</dbReference>
<dbReference type="RefSeq" id="WP_077997377.1">
    <property type="nucleotide sequence ID" value="NZ_CP019655.1"/>
</dbReference>
<sequence>MSFSIGDQVVFFYKSGKYIGEIADQPGLTKLPVRVLAVLKHPAQGDIHYPGQVDVSMFHQRKALAYQEIAAVPPQVIQPFDGDIPDYEESLEAALNKEITKLEGKQDAYARQALTELSELKKEYFGT</sequence>
<proteinExistence type="predicted"/>
<dbReference type="AlphaFoldDB" id="A0A2L1TZN3"/>
<dbReference type="SMART" id="SM01298">
    <property type="entry name" value="KapB"/>
    <property type="match status" value="1"/>
</dbReference>
<organism evidence="1 2">
    <name type="scientific">Paenibacillus larvae subsp. larvae</name>
    <dbReference type="NCBI Taxonomy" id="147375"/>
    <lineage>
        <taxon>Bacteria</taxon>
        <taxon>Bacillati</taxon>
        <taxon>Bacillota</taxon>
        <taxon>Bacilli</taxon>
        <taxon>Bacillales</taxon>
        <taxon>Paenibacillaceae</taxon>
        <taxon>Paenibacillus</taxon>
    </lineage>
</organism>
<dbReference type="EMBL" id="CP019655">
    <property type="protein sequence ID" value="AVF26068.1"/>
    <property type="molecule type" value="Genomic_DNA"/>
</dbReference>
<keyword evidence="1" id="KW-0449">Lipoprotein</keyword>
<accession>A0A2L1TZN3</accession>
<dbReference type="SUPFAM" id="SSF141251">
    <property type="entry name" value="Kinase-associated protein B-like"/>
    <property type="match status" value="1"/>
</dbReference>
<dbReference type="Pfam" id="PF08810">
    <property type="entry name" value="KapB"/>
    <property type="match status" value="1"/>
</dbReference>
<dbReference type="Gene3D" id="2.30.30.430">
    <property type="entry name" value="Kinase associated protein B domain"/>
    <property type="match status" value="1"/>
</dbReference>
<dbReference type="STRING" id="147375.BXP28_07090"/>
<dbReference type="GeneID" id="64218642"/>
<evidence type="ECO:0000313" key="2">
    <source>
        <dbReference type="Proteomes" id="UP000239833"/>
    </source>
</evidence>
<dbReference type="GO" id="GO:0016301">
    <property type="term" value="F:kinase activity"/>
    <property type="evidence" value="ECO:0007669"/>
    <property type="project" value="UniProtKB-KW"/>
</dbReference>
<evidence type="ECO:0000313" key="1">
    <source>
        <dbReference type="EMBL" id="AVF26068.1"/>
    </source>
</evidence>
<dbReference type="InterPro" id="IPR038080">
    <property type="entry name" value="KapB_sf"/>
</dbReference>
<gene>
    <name evidence="1" type="primary">kapB</name>
    <name evidence="1" type="ORF">ERICIII_01895</name>
</gene>
<keyword evidence="1" id="KW-0418">Kinase</keyword>